<evidence type="ECO:0000313" key="3">
    <source>
        <dbReference type="Proteomes" id="UP000825729"/>
    </source>
</evidence>
<dbReference type="AlphaFoldDB" id="A0AAV7F4F5"/>
<feature type="region of interest" description="Disordered" evidence="1">
    <location>
        <begin position="34"/>
        <end position="137"/>
    </location>
</feature>
<comment type="caution">
    <text evidence="2">The sequence shown here is derived from an EMBL/GenBank/DDBJ whole genome shotgun (WGS) entry which is preliminary data.</text>
</comment>
<protein>
    <submittedName>
        <fullName evidence="2">Uncharacterized protein</fullName>
    </submittedName>
</protein>
<proteinExistence type="predicted"/>
<name>A0AAV7F4F5_ARIFI</name>
<dbReference type="Proteomes" id="UP000825729">
    <property type="component" value="Unassembled WGS sequence"/>
</dbReference>
<feature type="compositionally biased region" description="Basic residues" evidence="1">
    <location>
        <begin position="176"/>
        <end position="208"/>
    </location>
</feature>
<sequence length="239" mass="27939">MGVQQANRAAEVNEMWRVRQKELELDERQMRRLKDGDRVESDRHLVGSSEQSSRLKEVDGNAASCQPRKRGSEGFSLHEDGSLKDEEVEEFLNSRKKRGRGSVGSRMEEPGPYLIPSSSLGLSEKLNSDSRIGEEWEQRVLGPEKPSFLKSEDEKIECFLARDKRKERDSVERSKDRHRSKKEKTHHKKKKDKKSKKKDKKSKKRHVIRLVDRHNQPIKVGSYTDCFPLWNNLIFPERF</sequence>
<evidence type="ECO:0000256" key="1">
    <source>
        <dbReference type="SAM" id="MobiDB-lite"/>
    </source>
</evidence>
<feature type="compositionally biased region" description="Basic and acidic residues" evidence="1">
    <location>
        <begin position="34"/>
        <end position="45"/>
    </location>
</feature>
<feature type="compositionally biased region" description="Basic and acidic residues" evidence="1">
    <location>
        <begin position="126"/>
        <end position="137"/>
    </location>
</feature>
<feature type="compositionally biased region" description="Basic and acidic residues" evidence="1">
    <location>
        <begin position="164"/>
        <end position="175"/>
    </location>
</feature>
<keyword evidence="3" id="KW-1185">Reference proteome</keyword>
<accession>A0AAV7F4F5</accession>
<gene>
    <name evidence="2" type="ORF">H6P81_000052</name>
</gene>
<feature type="region of interest" description="Disordered" evidence="1">
    <location>
        <begin position="164"/>
        <end position="208"/>
    </location>
</feature>
<dbReference type="PANTHER" id="PTHR34684">
    <property type="entry name" value="OS08G0192200 PROTEIN"/>
    <property type="match status" value="1"/>
</dbReference>
<evidence type="ECO:0000313" key="2">
    <source>
        <dbReference type="EMBL" id="KAG9455544.1"/>
    </source>
</evidence>
<dbReference type="EMBL" id="JAINDJ010000002">
    <property type="protein sequence ID" value="KAG9455544.1"/>
    <property type="molecule type" value="Genomic_DNA"/>
</dbReference>
<dbReference type="PANTHER" id="PTHR34684:SF1">
    <property type="entry name" value="OS08G0192200 PROTEIN"/>
    <property type="match status" value="1"/>
</dbReference>
<reference evidence="2 3" key="1">
    <citation type="submission" date="2021-07" db="EMBL/GenBank/DDBJ databases">
        <title>The Aristolochia fimbriata genome: insights into angiosperm evolution, floral development and chemical biosynthesis.</title>
        <authorList>
            <person name="Jiao Y."/>
        </authorList>
    </citation>
    <scope>NUCLEOTIDE SEQUENCE [LARGE SCALE GENOMIC DNA]</scope>
    <source>
        <strain evidence="2">IBCAS-2021</strain>
        <tissue evidence="2">Leaf</tissue>
    </source>
</reference>
<organism evidence="2 3">
    <name type="scientific">Aristolochia fimbriata</name>
    <name type="common">White veined hardy Dutchman's pipe vine</name>
    <dbReference type="NCBI Taxonomy" id="158543"/>
    <lineage>
        <taxon>Eukaryota</taxon>
        <taxon>Viridiplantae</taxon>
        <taxon>Streptophyta</taxon>
        <taxon>Embryophyta</taxon>
        <taxon>Tracheophyta</taxon>
        <taxon>Spermatophyta</taxon>
        <taxon>Magnoliopsida</taxon>
        <taxon>Magnoliidae</taxon>
        <taxon>Piperales</taxon>
        <taxon>Aristolochiaceae</taxon>
        <taxon>Aristolochia</taxon>
    </lineage>
</organism>
<feature type="compositionally biased region" description="Basic and acidic residues" evidence="1">
    <location>
        <begin position="70"/>
        <end position="85"/>
    </location>
</feature>